<keyword evidence="9 14" id="KW-0472">Membrane</keyword>
<dbReference type="GO" id="GO:0006886">
    <property type="term" value="P:intracellular protein transport"/>
    <property type="evidence" value="ECO:0007669"/>
    <property type="project" value="UniProtKB-UniRule"/>
</dbReference>
<keyword evidence="14" id="KW-0812">Transmembrane</keyword>
<keyword evidence="5" id="KW-0479">Metal-binding</keyword>
<dbReference type="GO" id="GO:0008270">
    <property type="term" value="F:zinc ion binding"/>
    <property type="evidence" value="ECO:0007669"/>
    <property type="project" value="UniProtKB-KW"/>
</dbReference>
<dbReference type="FunFam" id="3.30.40.10:FF:000258">
    <property type="entry name" value="Vacuolar protein sorting-associated protein 11 homolog"/>
    <property type="match status" value="1"/>
</dbReference>
<feature type="region of interest" description="Disordered" evidence="13">
    <location>
        <begin position="1434"/>
        <end position="1461"/>
    </location>
</feature>
<evidence type="ECO:0000256" key="9">
    <source>
        <dbReference type="ARBA" id="ARBA00023136"/>
    </source>
</evidence>
<feature type="compositionally biased region" description="Polar residues" evidence="13">
    <location>
        <begin position="1028"/>
        <end position="1041"/>
    </location>
</feature>
<dbReference type="PANTHER" id="PTHR23323:SF24">
    <property type="entry name" value="VACUOLAR PROTEIN SORTING-ASSOCIATED PROTEIN 11 HOMOLOG"/>
    <property type="match status" value="1"/>
</dbReference>
<dbReference type="SUPFAM" id="SSF57850">
    <property type="entry name" value="RING/U-box"/>
    <property type="match status" value="1"/>
</dbReference>
<keyword evidence="10" id="KW-0458">Lysosome</keyword>
<feature type="compositionally biased region" description="Basic and acidic residues" evidence="13">
    <location>
        <begin position="1073"/>
        <end position="1082"/>
    </location>
</feature>
<dbReference type="InterPro" id="IPR057308">
    <property type="entry name" value="CHCR_PEP5_VPS11"/>
</dbReference>
<keyword evidence="8" id="KW-0653">Protein transport</keyword>
<evidence type="ECO:0000256" key="1">
    <source>
        <dbReference type="ARBA" id="ARBA00004371"/>
    </source>
</evidence>
<dbReference type="Gene3D" id="2.130.10.10">
    <property type="entry name" value="YVTN repeat-like/Quinoprotein amine dehydrogenase"/>
    <property type="match status" value="1"/>
</dbReference>
<evidence type="ECO:0000256" key="2">
    <source>
        <dbReference type="ARBA" id="ARBA00004492"/>
    </source>
</evidence>
<dbReference type="GO" id="GO:0030897">
    <property type="term" value="C:HOPS complex"/>
    <property type="evidence" value="ECO:0007669"/>
    <property type="project" value="TreeGrafter"/>
</dbReference>
<keyword evidence="17" id="KW-1185">Reference proteome</keyword>
<dbReference type="InterPro" id="IPR036322">
    <property type="entry name" value="WD40_repeat_dom_sf"/>
</dbReference>
<evidence type="ECO:0000256" key="3">
    <source>
        <dbReference type="ARBA" id="ARBA00007070"/>
    </source>
</evidence>
<evidence type="ECO:0000256" key="11">
    <source>
        <dbReference type="PROSITE-ProRule" id="PRU00175"/>
    </source>
</evidence>
<evidence type="ECO:0000259" key="15">
    <source>
        <dbReference type="PROSITE" id="PS50089"/>
    </source>
</evidence>
<dbReference type="GO" id="GO:0005764">
    <property type="term" value="C:lysosome"/>
    <property type="evidence" value="ECO:0007669"/>
    <property type="project" value="UniProtKB-SubCell"/>
</dbReference>
<evidence type="ECO:0000256" key="13">
    <source>
        <dbReference type="SAM" id="MobiDB-lite"/>
    </source>
</evidence>
<proteinExistence type="inferred from homology"/>
<dbReference type="GO" id="GO:0031902">
    <property type="term" value="C:late endosome membrane"/>
    <property type="evidence" value="ECO:0007669"/>
    <property type="project" value="UniProtKB-SubCell"/>
</dbReference>
<name>A0A4S2KB62_9HYME</name>
<dbReference type="STRING" id="300112.A0A4S2KB62"/>
<protein>
    <recommendedName>
        <fullName evidence="15">RING-type domain-containing protein</fullName>
    </recommendedName>
</protein>
<accession>A0A4S2KB62</accession>
<dbReference type="InterPro" id="IPR024763">
    <property type="entry name" value="VPS11_C"/>
</dbReference>
<dbReference type="GO" id="GO:0030674">
    <property type="term" value="F:protein-macromolecule adaptor activity"/>
    <property type="evidence" value="ECO:0007669"/>
    <property type="project" value="TreeGrafter"/>
</dbReference>
<keyword evidence="7" id="KW-0862">Zinc</keyword>
<dbReference type="GO" id="GO:0007033">
    <property type="term" value="P:vacuole organization"/>
    <property type="evidence" value="ECO:0007669"/>
    <property type="project" value="TreeGrafter"/>
</dbReference>
<feature type="compositionally biased region" description="Acidic residues" evidence="13">
    <location>
        <begin position="1054"/>
        <end position="1072"/>
    </location>
</feature>
<comment type="subcellular location">
    <subcellularLocation>
        <location evidence="2">Late endosome membrane</location>
        <topology evidence="2">Peripheral membrane protein</topology>
        <orientation evidence="2">Cytoplasmic side</orientation>
    </subcellularLocation>
    <subcellularLocation>
        <location evidence="1">Lysosome</location>
    </subcellularLocation>
</comment>
<evidence type="ECO:0000256" key="5">
    <source>
        <dbReference type="ARBA" id="ARBA00022723"/>
    </source>
</evidence>
<evidence type="ECO:0000256" key="8">
    <source>
        <dbReference type="ARBA" id="ARBA00022927"/>
    </source>
</evidence>
<evidence type="ECO:0000256" key="14">
    <source>
        <dbReference type="SAM" id="Phobius"/>
    </source>
</evidence>
<feature type="repeat" description="CHCR" evidence="12">
    <location>
        <begin position="403"/>
        <end position="551"/>
    </location>
</feature>
<reference evidence="16 17" key="1">
    <citation type="journal article" date="2019" name="Philos. Trans. R. Soc. Lond., B, Biol. Sci.">
        <title>Ant behaviour and brain gene expression of defending hosts depend on the ecological success of the intruding social parasite.</title>
        <authorList>
            <person name="Kaur R."/>
            <person name="Stoldt M."/>
            <person name="Jongepier E."/>
            <person name="Feldmeyer B."/>
            <person name="Menzel F."/>
            <person name="Bornberg-Bauer E."/>
            <person name="Foitzik S."/>
        </authorList>
    </citation>
    <scope>NUCLEOTIDE SEQUENCE [LARGE SCALE GENOMIC DNA]</scope>
    <source>
        <tissue evidence="16">Whole body</tissue>
    </source>
</reference>
<organism evidence="16 17">
    <name type="scientific">Temnothorax longispinosus</name>
    <dbReference type="NCBI Taxonomy" id="300112"/>
    <lineage>
        <taxon>Eukaryota</taxon>
        <taxon>Metazoa</taxon>
        <taxon>Ecdysozoa</taxon>
        <taxon>Arthropoda</taxon>
        <taxon>Hexapoda</taxon>
        <taxon>Insecta</taxon>
        <taxon>Pterygota</taxon>
        <taxon>Neoptera</taxon>
        <taxon>Endopterygota</taxon>
        <taxon>Hymenoptera</taxon>
        <taxon>Apocrita</taxon>
        <taxon>Aculeata</taxon>
        <taxon>Formicoidea</taxon>
        <taxon>Formicidae</taxon>
        <taxon>Myrmicinae</taxon>
        <taxon>Temnothorax</taxon>
    </lineage>
</organism>
<comment type="caution">
    <text evidence="16">The sequence shown here is derived from an EMBL/GenBank/DDBJ whole genome shotgun (WGS) entry which is preliminary data.</text>
</comment>
<feature type="transmembrane region" description="Helical" evidence="14">
    <location>
        <begin position="1125"/>
        <end position="1145"/>
    </location>
</feature>
<evidence type="ECO:0000313" key="16">
    <source>
        <dbReference type="EMBL" id="TGZ44739.1"/>
    </source>
</evidence>
<dbReference type="PANTHER" id="PTHR23323">
    <property type="entry name" value="VACUOLAR PROTEIN SORTING-ASSOCIATED PROTEIN"/>
    <property type="match status" value="1"/>
</dbReference>
<dbReference type="Gene3D" id="3.30.40.10">
    <property type="entry name" value="Zinc/RING finger domain, C3HC4 (zinc finger)"/>
    <property type="match status" value="1"/>
</dbReference>
<dbReference type="Pfam" id="PF23341">
    <property type="entry name" value="PEP5_VPS11_N"/>
    <property type="match status" value="1"/>
</dbReference>
<dbReference type="InterPro" id="IPR013083">
    <property type="entry name" value="Znf_RING/FYVE/PHD"/>
</dbReference>
<dbReference type="CDD" id="cd16688">
    <property type="entry name" value="RING-H2_Vps11"/>
    <property type="match status" value="1"/>
</dbReference>
<comment type="similarity">
    <text evidence="3">Belongs to the VPS11 family.</text>
</comment>
<dbReference type="GO" id="GO:0007032">
    <property type="term" value="P:endosome organization"/>
    <property type="evidence" value="ECO:0007669"/>
    <property type="project" value="TreeGrafter"/>
</dbReference>
<keyword evidence="4" id="KW-0813">Transport</keyword>
<evidence type="ECO:0000256" key="12">
    <source>
        <dbReference type="PROSITE-ProRule" id="PRU01006"/>
    </source>
</evidence>
<dbReference type="Proteomes" id="UP000310200">
    <property type="component" value="Unassembled WGS sequence"/>
</dbReference>
<dbReference type="InterPro" id="IPR057307">
    <property type="entry name" value="PEP5_VPS11_N"/>
</dbReference>
<dbReference type="Pfam" id="PF12451">
    <property type="entry name" value="VPS11_C"/>
    <property type="match status" value="1"/>
</dbReference>
<feature type="compositionally biased region" description="Polar residues" evidence="13">
    <location>
        <begin position="988"/>
        <end position="1002"/>
    </location>
</feature>
<evidence type="ECO:0000256" key="7">
    <source>
        <dbReference type="ARBA" id="ARBA00022833"/>
    </source>
</evidence>
<evidence type="ECO:0000256" key="4">
    <source>
        <dbReference type="ARBA" id="ARBA00022448"/>
    </source>
</evidence>
<dbReference type="GO" id="GO:0006904">
    <property type="term" value="P:vesicle docking involved in exocytosis"/>
    <property type="evidence" value="ECO:0007669"/>
    <property type="project" value="TreeGrafter"/>
</dbReference>
<dbReference type="PROSITE" id="PS50089">
    <property type="entry name" value="ZF_RING_2"/>
    <property type="match status" value="1"/>
</dbReference>
<feature type="domain" description="RING-type" evidence="15">
    <location>
        <begin position="819"/>
        <end position="857"/>
    </location>
</feature>
<dbReference type="SUPFAM" id="SSF50978">
    <property type="entry name" value="WD40 repeat-like"/>
    <property type="match status" value="1"/>
</dbReference>
<evidence type="ECO:0000313" key="17">
    <source>
        <dbReference type="Proteomes" id="UP000310200"/>
    </source>
</evidence>
<dbReference type="Pfam" id="PF23356">
    <property type="entry name" value="TPR_PEP5_VPS11"/>
    <property type="match status" value="1"/>
</dbReference>
<evidence type="ECO:0000256" key="6">
    <source>
        <dbReference type="ARBA" id="ARBA00022771"/>
    </source>
</evidence>
<feature type="region of interest" description="Disordered" evidence="13">
    <location>
        <begin position="988"/>
        <end position="1082"/>
    </location>
</feature>
<evidence type="ECO:0000256" key="10">
    <source>
        <dbReference type="ARBA" id="ARBA00023228"/>
    </source>
</evidence>
<gene>
    <name evidence="16" type="ORF">DBV15_09152</name>
</gene>
<dbReference type="GO" id="GO:0048284">
    <property type="term" value="P:organelle fusion"/>
    <property type="evidence" value="ECO:0007669"/>
    <property type="project" value="TreeGrafter"/>
</dbReference>
<sequence>MAFLEWRRFNFFDLKKEVDAGKIAKAFGDAQVAAATSGNGNLVFGDNAGSVHLINRSYEITTFRAYEITLVLAQQVQHSTFLFTIGEDEPGCNPTIKVWNLAKPDKQGNPTCVRISRAIPSYRAVPATALCVHTSLTLMAIGFGDGSIMLYRGDLTRERKNKIKVLKDSNLSVTGLAIRATGKQTYLFVATQNCVFLYNITVKDKEFKSTLDTMGCARRCSVLAESMQDSHFMIGRNDAIYCYTPDGRGPCYAVEGQKIMLEWFRTYLVIVAKEAANVPRTTTISAKPNTIEPIPPGVDKHIITVLDIQNKFIVFSAPMVSVQAVLSEWGGFFILSGDNKLYHLDEKDLQSKLALLFKKNLYDVSIRIAKNQQYDAEGLIDIFRQYGDHLYSKGDHNGAIEQYIKTIGKLEPSYVIRKFLDSQHIDNLTTYLQALHKNGQATEDHTTLLLNCYTKLNHTDKLKEFIMTKDREVDFDVEIAIKVCRQASPEDALLLAQKHGKHEWYLRIQIEDKQEYKKALEYMATLEFEEAEANMKKYGNILIENVPNESTQFLKALCTNYKPSNKPLVDQEALNGYTEQRVDKASPEDFIHLFLNNSERLVEFLEHLVKSDTKWSTLIYNTLVEHYLHVWSALDNDVAKLQYEQKIVRLLQNSEARYDKDQILILCHQHNFRKGLLFLYEESKLYQEILRFHLCEGDSEQVLATCKRFGHQDPNLWVQALWSVAKNKDAPTKLLADILAYIAQERLLSPLMVVDAISTSLTCTLGDVRSYLCSVLRTENEQTQADTELTEKYRADTLKLREQIEAIKNNTIIFQGSRCSACHHQLELPSVHFMCQHSYHQHCFQSFSENENECPACLPNNKKLLDIIRAQEQSRDLHETFHSLLDRAEDPFSLVADYFGRGVFKKLTVITDTDKSLPTPTRSEEPKLNYGPGAEARLRLNEGKSSTSGKAEPRRAGYDVPTLITEERFRNFVKPEVYSSSLEANISGTGSGLSTPRGNSAKASPVPIREARILNSTTPKSSPIEKSFVSTKTPTVPSNPFETDYDESKNPFANDDDDDDANNPFKDDDDNDNDRAGNNDDDYNRNLNPFGRYVYCCWIQRCSRTEYCCAFGCCVSPGFHFHHLWYYWILVIIMFLVCSGGGWWYRYWLQGRYRAAASAIPTRSSNARSQNSLRNAPCQAQQARITYNSARNTVLLHRMWKGPQRSTAAPAYNGNATTSTHYQNMNVVLNDANCPYYQLYGPPPSYETVIAQTRGKLSNPASPESSAARLNLQTANVIPNPSVPQCFFYNCNSPARLVDGNSSQCPNDSANAHQLDGHESVPFAHFSQYCTTNGAVGQNVCVPLEYPEEPVVSGGSNFSCSYQTSPHRLPGYPTDRSSDASDAENVARGYEIPGTEERAMLNIDVATGSYGERSPWHGNDQSALRVHGKITTQDENRRCATTTDTRALSPKSEGSENESKRTFNVVPATQRNFPRERTDYGGSLRLPRRHAGDVIYQGSSFQKVLPGDSSGASQRGTFNSAQAAASAVANSSQSNPSNNVILESFIFENVQSPPSENADEARGLCAMNRSANFDLESKHKLDRSKSLD</sequence>
<dbReference type="EMBL" id="QBLH01003153">
    <property type="protein sequence ID" value="TGZ44739.1"/>
    <property type="molecule type" value="Genomic_DNA"/>
</dbReference>
<dbReference type="PROSITE" id="PS50236">
    <property type="entry name" value="CHCR"/>
    <property type="match status" value="1"/>
</dbReference>
<feature type="region of interest" description="Disordered" evidence="13">
    <location>
        <begin position="914"/>
        <end position="958"/>
    </location>
</feature>
<dbReference type="InterPro" id="IPR000547">
    <property type="entry name" value="Clathrin_H-chain/VPS_repeat"/>
</dbReference>
<keyword evidence="6 11" id="KW-0863">Zinc-finger</keyword>
<keyword evidence="14" id="KW-1133">Transmembrane helix</keyword>
<dbReference type="InterPro" id="IPR001841">
    <property type="entry name" value="Znf_RING"/>
</dbReference>
<dbReference type="InterPro" id="IPR015943">
    <property type="entry name" value="WD40/YVTN_repeat-like_dom_sf"/>
</dbReference>